<dbReference type="EMBL" id="JACGWM010000008">
    <property type="protein sequence ID" value="KAL0358065.1"/>
    <property type="molecule type" value="Genomic_DNA"/>
</dbReference>
<dbReference type="InterPro" id="IPR043502">
    <property type="entry name" value="DNA/RNA_pol_sf"/>
</dbReference>
<evidence type="ECO:0000313" key="2">
    <source>
        <dbReference type="EMBL" id="KAL0358065.1"/>
    </source>
</evidence>
<accession>A0AAW2PPB7</accession>
<dbReference type="Pfam" id="PF00078">
    <property type="entry name" value="RVT_1"/>
    <property type="match status" value="1"/>
</dbReference>
<sequence>MFPEEIDSEHLDNGLTDEDRRSLCAMPTLEEVRKAVFNIDPDVVWRWVWGSFTATTISLISKTANPTCWSKYRPISLCNVMNKICTKLMTLRLWHVLPKVISLSQSGFVPGRLLSDNVLLAQELVHSLESRGPEVNVVFKLDMAKAYDRVSWEFLYEVLRRKGFPQRWIGLVANAVSHCWFSVLVNGSVSFWHDNWLGEKPLAQLLHKDTYTMEPVSYYWHEGDWNVPRILRTILMSFAQTICQILIAAGHGDKIVWTGSSAGDFSTKLEWEAIR</sequence>
<feature type="domain" description="Reverse transcriptase" evidence="1">
    <location>
        <begin position="69"/>
        <end position="170"/>
    </location>
</feature>
<reference evidence="2" key="2">
    <citation type="journal article" date="2024" name="Plant">
        <title>Genomic evolution and insights into agronomic trait innovations of Sesamum species.</title>
        <authorList>
            <person name="Miao H."/>
            <person name="Wang L."/>
            <person name="Qu L."/>
            <person name="Liu H."/>
            <person name="Sun Y."/>
            <person name="Le M."/>
            <person name="Wang Q."/>
            <person name="Wei S."/>
            <person name="Zheng Y."/>
            <person name="Lin W."/>
            <person name="Duan Y."/>
            <person name="Cao H."/>
            <person name="Xiong S."/>
            <person name="Wang X."/>
            <person name="Wei L."/>
            <person name="Li C."/>
            <person name="Ma Q."/>
            <person name="Ju M."/>
            <person name="Zhao R."/>
            <person name="Li G."/>
            <person name="Mu C."/>
            <person name="Tian Q."/>
            <person name="Mei H."/>
            <person name="Zhang T."/>
            <person name="Gao T."/>
            <person name="Zhang H."/>
        </authorList>
    </citation>
    <scope>NUCLEOTIDE SEQUENCE</scope>
    <source>
        <strain evidence="2">KEN8</strain>
    </source>
</reference>
<organism evidence="2">
    <name type="scientific">Sesamum calycinum</name>
    <dbReference type="NCBI Taxonomy" id="2727403"/>
    <lineage>
        <taxon>Eukaryota</taxon>
        <taxon>Viridiplantae</taxon>
        <taxon>Streptophyta</taxon>
        <taxon>Embryophyta</taxon>
        <taxon>Tracheophyta</taxon>
        <taxon>Spermatophyta</taxon>
        <taxon>Magnoliopsida</taxon>
        <taxon>eudicotyledons</taxon>
        <taxon>Gunneridae</taxon>
        <taxon>Pentapetalae</taxon>
        <taxon>asterids</taxon>
        <taxon>lamiids</taxon>
        <taxon>Lamiales</taxon>
        <taxon>Pedaliaceae</taxon>
        <taxon>Sesamum</taxon>
    </lineage>
</organism>
<dbReference type="SUPFAM" id="SSF56672">
    <property type="entry name" value="DNA/RNA polymerases"/>
    <property type="match status" value="1"/>
</dbReference>
<protein>
    <recommendedName>
        <fullName evidence="1">Reverse transcriptase domain-containing protein</fullName>
    </recommendedName>
</protein>
<proteinExistence type="predicted"/>
<comment type="caution">
    <text evidence="2">The sequence shown here is derived from an EMBL/GenBank/DDBJ whole genome shotgun (WGS) entry which is preliminary data.</text>
</comment>
<gene>
    <name evidence="2" type="ORF">Scaly_1492200</name>
</gene>
<dbReference type="InterPro" id="IPR052343">
    <property type="entry name" value="Retrotransposon-Effector_Assoc"/>
</dbReference>
<dbReference type="AlphaFoldDB" id="A0AAW2PPB7"/>
<evidence type="ECO:0000259" key="1">
    <source>
        <dbReference type="Pfam" id="PF00078"/>
    </source>
</evidence>
<dbReference type="PANTHER" id="PTHR46890">
    <property type="entry name" value="NON-LTR RETROLELEMENT REVERSE TRANSCRIPTASE-LIKE PROTEIN-RELATED"/>
    <property type="match status" value="1"/>
</dbReference>
<name>A0AAW2PPB7_9LAMI</name>
<dbReference type="PANTHER" id="PTHR46890:SF48">
    <property type="entry name" value="RNA-DIRECTED DNA POLYMERASE"/>
    <property type="match status" value="1"/>
</dbReference>
<reference evidence="2" key="1">
    <citation type="submission" date="2020-06" db="EMBL/GenBank/DDBJ databases">
        <authorList>
            <person name="Li T."/>
            <person name="Hu X."/>
            <person name="Zhang T."/>
            <person name="Song X."/>
            <person name="Zhang H."/>
            <person name="Dai N."/>
            <person name="Sheng W."/>
            <person name="Hou X."/>
            <person name="Wei L."/>
        </authorList>
    </citation>
    <scope>NUCLEOTIDE SEQUENCE</scope>
    <source>
        <strain evidence="2">KEN8</strain>
        <tissue evidence="2">Leaf</tissue>
    </source>
</reference>
<dbReference type="InterPro" id="IPR000477">
    <property type="entry name" value="RT_dom"/>
</dbReference>
<dbReference type="CDD" id="cd01650">
    <property type="entry name" value="RT_nLTR_like"/>
    <property type="match status" value="1"/>
</dbReference>